<protein>
    <submittedName>
        <fullName evidence="1">Uncharacterized protein</fullName>
    </submittedName>
</protein>
<gene>
    <name evidence="1" type="ORF">LKD42_07720</name>
</gene>
<dbReference type="Proteomes" id="UP001299235">
    <property type="component" value="Unassembled WGS sequence"/>
</dbReference>
<evidence type="ECO:0000313" key="1">
    <source>
        <dbReference type="EMBL" id="MCC2149142.1"/>
    </source>
</evidence>
<organism evidence="1 2">
    <name type="scientific">Hominisplanchenecus faecis</name>
    <dbReference type="NCBI Taxonomy" id="2885351"/>
    <lineage>
        <taxon>Bacteria</taxon>
        <taxon>Bacillati</taxon>
        <taxon>Bacillota</taxon>
        <taxon>Clostridia</taxon>
        <taxon>Lachnospirales</taxon>
        <taxon>Lachnospiraceae</taxon>
        <taxon>Hominisplanchenecus</taxon>
    </lineage>
</organism>
<evidence type="ECO:0000313" key="2">
    <source>
        <dbReference type="Proteomes" id="UP001299235"/>
    </source>
</evidence>
<reference evidence="1 2" key="1">
    <citation type="submission" date="2021-10" db="EMBL/GenBank/DDBJ databases">
        <title>Anaerobic single-cell dispensing facilitates the cultivation of human gut bacteria.</title>
        <authorList>
            <person name="Afrizal A."/>
        </authorList>
    </citation>
    <scope>NUCLEOTIDE SEQUENCE [LARGE SCALE GENOMIC DNA]</scope>
    <source>
        <strain evidence="1 2">CLA-AA-H246</strain>
    </source>
</reference>
<proteinExistence type="predicted"/>
<dbReference type="RefSeq" id="WP_248835328.1">
    <property type="nucleotide sequence ID" value="NZ_JAJEQE010000022.1"/>
</dbReference>
<sequence>MFIHLKDFKRLLKQAYTGVGLCVARRGDDVLLGGPGWVIATEKESMDKKQLAAVIELTGELPGKGEAFKATKEENQYEIGEVRWGMIDRTENREEEEKLTVTPIVLERYPNGKAMRVLQAADGRVEVLNDRFVKAIDSTSMNLDYEYEVQGPFVNPEFPKQVYWKSEATTLTAILYDQDELKEKDILEYLRDIKIEG</sequence>
<comment type="caution">
    <text evidence="1">The sequence shown here is derived from an EMBL/GenBank/DDBJ whole genome shotgun (WGS) entry which is preliminary data.</text>
</comment>
<accession>A0ABS8EXJ2</accession>
<keyword evidence="2" id="KW-1185">Reference proteome</keyword>
<dbReference type="EMBL" id="JAJEQE010000022">
    <property type="protein sequence ID" value="MCC2149142.1"/>
    <property type="molecule type" value="Genomic_DNA"/>
</dbReference>
<name>A0ABS8EXJ2_9FIRM</name>